<organism evidence="1 2">
    <name type="scientific">Clostridium estertheticum</name>
    <dbReference type="NCBI Taxonomy" id="238834"/>
    <lineage>
        <taxon>Bacteria</taxon>
        <taxon>Bacillati</taxon>
        <taxon>Bacillota</taxon>
        <taxon>Clostridia</taxon>
        <taxon>Eubacteriales</taxon>
        <taxon>Clostridiaceae</taxon>
        <taxon>Clostridium</taxon>
    </lineage>
</organism>
<comment type="caution">
    <text evidence="1">The sequence shown here is derived from an EMBL/GenBank/DDBJ whole genome shotgun (WGS) entry which is preliminary data.</text>
</comment>
<accession>A0A7Y3SZX5</accession>
<evidence type="ECO:0000313" key="1">
    <source>
        <dbReference type="EMBL" id="NNU78145.1"/>
    </source>
</evidence>
<evidence type="ECO:0000313" key="2">
    <source>
        <dbReference type="Proteomes" id="UP000531659"/>
    </source>
</evidence>
<dbReference type="AlphaFoldDB" id="A0A7Y3SZX5"/>
<dbReference type="EMBL" id="JABEYB010000019">
    <property type="protein sequence ID" value="NNU78145.1"/>
    <property type="molecule type" value="Genomic_DNA"/>
</dbReference>
<name>A0A7Y3SZX5_9CLOT</name>
<dbReference type="Proteomes" id="UP000531659">
    <property type="component" value="Unassembled WGS sequence"/>
</dbReference>
<dbReference type="RefSeq" id="WP_171298734.1">
    <property type="nucleotide sequence ID" value="NZ_CP087098.1"/>
</dbReference>
<gene>
    <name evidence="1" type="ORF">HLQ16_19725</name>
</gene>
<protein>
    <submittedName>
        <fullName evidence="1">Uncharacterized protein</fullName>
    </submittedName>
</protein>
<reference evidence="1 2" key="1">
    <citation type="submission" date="2020-05" db="EMBL/GenBank/DDBJ databases">
        <title>Complete genome of Clostridium estertheticum subspecies estertheticum, isolated from Vacuum packed lamb meat from New Zealand imported to Switzerland.</title>
        <authorList>
            <person name="Wambui J."/>
            <person name="Stevens M.J.A."/>
            <person name="Stephan R."/>
        </authorList>
    </citation>
    <scope>NUCLEOTIDE SEQUENCE [LARGE SCALE GENOMIC DNA]</scope>
    <source>
        <strain evidence="1 2">CEST001</strain>
    </source>
</reference>
<proteinExistence type="predicted"/>
<sequence>MSNHIGSYMLNEILYILSEMGISETIGKQRTRKFALKLVRIGKRYDCNNNEILDSIGEEIGICYLCLKETEDIEDGLCQTCRK</sequence>